<dbReference type="GO" id="GO:0005685">
    <property type="term" value="C:U1 snRNP"/>
    <property type="evidence" value="ECO:0007669"/>
    <property type="project" value="TreeGrafter"/>
</dbReference>
<dbReference type="PROSITE" id="PS51676">
    <property type="entry name" value="FF"/>
    <property type="match status" value="2"/>
</dbReference>
<dbReference type="InterPro" id="IPR002713">
    <property type="entry name" value="FF_domain"/>
</dbReference>
<feature type="domain" description="WW" evidence="2">
    <location>
        <begin position="1"/>
        <end position="31"/>
    </location>
</feature>
<dbReference type="InterPro" id="IPR036020">
    <property type="entry name" value="WW_dom_sf"/>
</dbReference>
<dbReference type="GO" id="GO:0003723">
    <property type="term" value="F:RNA binding"/>
    <property type="evidence" value="ECO:0007669"/>
    <property type="project" value="TreeGrafter"/>
</dbReference>
<dbReference type="GO" id="GO:0071004">
    <property type="term" value="C:U2-type prespliceosome"/>
    <property type="evidence" value="ECO:0007669"/>
    <property type="project" value="TreeGrafter"/>
</dbReference>
<dbReference type="EMBL" id="KV454411">
    <property type="protein sequence ID" value="ODQ64702.1"/>
    <property type="molecule type" value="Genomic_DNA"/>
</dbReference>
<sequence>MTVWQAINNPDGRIYYYNSETRESSWEKPEELFTPTERALAKTDWKEYVAEGGRQYWYNTVTQVSVWEIPQEVQTLVENSDPTNIENNFQSTSEIAPTTINDGENWALSSGAREKFKALMKENSVTTKWTWADAMKKLIQYPAYWVVSDSLERKELFEDYLNDVHQQEIETKKQQREQFKSDFIAEMRDIADIKYYSRWMTAVTLLEDRPIYLQNSDELEKKAIFLGYVDSLQRERGDKLANDRKRAKEILMSVFKDMGIDLFSTWTETYESLQKAHILEVDPTFESLAKIDILVAYEDYIRTLESEHNDEKQREKSLKRRQERKNREAFVGLLNELHDNGHINFNTKWSDIYPIVKDDQRFINICGQTGSSPLELFWDVVEEEERKLRTLREICLDIIASKRFNVSESTLFSDFSNLIRTDPRADSSAGLKDESVLQNIFPRVKEAALKRNVEDKYTVERRQRRAQDDLRYLIKRLNDPPVTIDDTWDKIRARVENTPEFKAVNDEESRTAAFDKLIRRLKERVEYEETRARERAREERERERDNGRSDRRSYDTRSYERPVLDY</sequence>
<dbReference type="SMART" id="SM00441">
    <property type="entry name" value="FF"/>
    <property type="match status" value="5"/>
</dbReference>
<dbReference type="PROSITE" id="PS01159">
    <property type="entry name" value="WW_DOMAIN_1"/>
    <property type="match status" value="1"/>
</dbReference>
<dbReference type="SUPFAM" id="SSF51045">
    <property type="entry name" value="WW domain"/>
    <property type="match status" value="2"/>
</dbReference>
<proteinExistence type="predicted"/>
<evidence type="ECO:0000259" key="2">
    <source>
        <dbReference type="PROSITE" id="PS50020"/>
    </source>
</evidence>
<feature type="domain" description="FF" evidence="3">
    <location>
        <begin position="108"/>
        <end position="163"/>
    </location>
</feature>
<dbReference type="InterPro" id="IPR039726">
    <property type="entry name" value="Prp40-like"/>
</dbReference>
<dbReference type="OrthoDB" id="187617at2759"/>
<dbReference type="Pfam" id="PF01846">
    <property type="entry name" value="FF"/>
    <property type="match status" value="2"/>
</dbReference>
<feature type="region of interest" description="Disordered" evidence="1">
    <location>
        <begin position="529"/>
        <end position="566"/>
    </location>
</feature>
<dbReference type="Gene3D" id="2.20.70.10">
    <property type="match status" value="2"/>
</dbReference>
<dbReference type="SMART" id="SM00456">
    <property type="entry name" value="WW"/>
    <property type="match status" value="2"/>
</dbReference>
<dbReference type="InterPro" id="IPR036517">
    <property type="entry name" value="FF_domain_sf"/>
</dbReference>
<dbReference type="PANTHER" id="PTHR11864">
    <property type="entry name" value="PRE-MRNA-PROCESSING PROTEIN PRP40"/>
    <property type="match status" value="1"/>
</dbReference>
<evidence type="ECO:0000256" key="1">
    <source>
        <dbReference type="SAM" id="MobiDB-lite"/>
    </source>
</evidence>
<gene>
    <name evidence="4" type="ORF">NADFUDRAFT_43006</name>
</gene>
<dbReference type="STRING" id="857566.A0A1E3PID6"/>
<evidence type="ECO:0000259" key="3">
    <source>
        <dbReference type="PROSITE" id="PS51676"/>
    </source>
</evidence>
<feature type="domain" description="WW" evidence="2">
    <location>
        <begin position="39"/>
        <end position="72"/>
    </location>
</feature>
<accession>A0A1E3PID6</accession>
<protein>
    <recommendedName>
        <fullName evidence="6">Formin binding protein</fullName>
    </recommendedName>
</protein>
<dbReference type="CDD" id="cd00201">
    <property type="entry name" value="WW"/>
    <property type="match status" value="2"/>
</dbReference>
<dbReference type="Proteomes" id="UP000095009">
    <property type="component" value="Unassembled WGS sequence"/>
</dbReference>
<evidence type="ECO:0000313" key="4">
    <source>
        <dbReference type="EMBL" id="ODQ64702.1"/>
    </source>
</evidence>
<evidence type="ECO:0008006" key="6">
    <source>
        <dbReference type="Google" id="ProtNLM"/>
    </source>
</evidence>
<keyword evidence="5" id="KW-1185">Reference proteome</keyword>
<evidence type="ECO:0000313" key="5">
    <source>
        <dbReference type="Proteomes" id="UP000095009"/>
    </source>
</evidence>
<dbReference type="AlphaFoldDB" id="A0A1E3PID6"/>
<dbReference type="Gene3D" id="1.10.10.440">
    <property type="entry name" value="FF domain"/>
    <property type="match status" value="4"/>
</dbReference>
<dbReference type="InterPro" id="IPR001202">
    <property type="entry name" value="WW_dom"/>
</dbReference>
<organism evidence="4 5">
    <name type="scientific">Nadsonia fulvescens var. elongata DSM 6958</name>
    <dbReference type="NCBI Taxonomy" id="857566"/>
    <lineage>
        <taxon>Eukaryota</taxon>
        <taxon>Fungi</taxon>
        <taxon>Dikarya</taxon>
        <taxon>Ascomycota</taxon>
        <taxon>Saccharomycotina</taxon>
        <taxon>Dipodascomycetes</taxon>
        <taxon>Dipodascales</taxon>
        <taxon>Dipodascales incertae sedis</taxon>
        <taxon>Nadsonia</taxon>
    </lineage>
</organism>
<dbReference type="PROSITE" id="PS50020">
    <property type="entry name" value="WW_DOMAIN_2"/>
    <property type="match status" value="2"/>
</dbReference>
<name>A0A1E3PID6_9ASCO</name>
<dbReference type="SUPFAM" id="SSF81698">
    <property type="entry name" value="FF domain"/>
    <property type="match status" value="5"/>
</dbReference>
<feature type="domain" description="FF" evidence="3">
    <location>
        <begin position="322"/>
        <end position="383"/>
    </location>
</feature>
<reference evidence="4 5" key="1">
    <citation type="journal article" date="2016" name="Proc. Natl. Acad. Sci. U.S.A.">
        <title>Comparative genomics of biotechnologically important yeasts.</title>
        <authorList>
            <person name="Riley R."/>
            <person name="Haridas S."/>
            <person name="Wolfe K.H."/>
            <person name="Lopes M.R."/>
            <person name="Hittinger C.T."/>
            <person name="Goeker M."/>
            <person name="Salamov A.A."/>
            <person name="Wisecaver J.H."/>
            <person name="Long T.M."/>
            <person name="Calvey C.H."/>
            <person name="Aerts A.L."/>
            <person name="Barry K.W."/>
            <person name="Choi C."/>
            <person name="Clum A."/>
            <person name="Coughlan A.Y."/>
            <person name="Deshpande S."/>
            <person name="Douglass A.P."/>
            <person name="Hanson S.J."/>
            <person name="Klenk H.-P."/>
            <person name="LaButti K.M."/>
            <person name="Lapidus A."/>
            <person name="Lindquist E.A."/>
            <person name="Lipzen A.M."/>
            <person name="Meier-Kolthoff J.P."/>
            <person name="Ohm R.A."/>
            <person name="Otillar R.P."/>
            <person name="Pangilinan J.L."/>
            <person name="Peng Y."/>
            <person name="Rokas A."/>
            <person name="Rosa C.A."/>
            <person name="Scheuner C."/>
            <person name="Sibirny A.A."/>
            <person name="Slot J.C."/>
            <person name="Stielow J.B."/>
            <person name="Sun H."/>
            <person name="Kurtzman C.P."/>
            <person name="Blackwell M."/>
            <person name="Grigoriev I.V."/>
            <person name="Jeffries T.W."/>
        </authorList>
    </citation>
    <scope>NUCLEOTIDE SEQUENCE [LARGE SCALE GENOMIC DNA]</scope>
    <source>
        <strain evidence="4 5">DSM 6958</strain>
    </source>
</reference>
<dbReference type="Pfam" id="PF00397">
    <property type="entry name" value="WW"/>
    <property type="match status" value="2"/>
</dbReference>
<dbReference type="PANTHER" id="PTHR11864:SF0">
    <property type="entry name" value="PRP40 PRE-MRNA PROCESSING FACTOR 40 HOMOLOG A (YEAST)"/>
    <property type="match status" value="1"/>
</dbReference>
<dbReference type="GO" id="GO:0045292">
    <property type="term" value="P:mRNA cis splicing, via spliceosome"/>
    <property type="evidence" value="ECO:0007669"/>
    <property type="project" value="InterPro"/>
</dbReference>